<proteinExistence type="inferred from homology"/>
<accession>A0A9Q0C428</accession>
<keyword evidence="3" id="KW-1185">Reference proteome</keyword>
<reference evidence="2" key="1">
    <citation type="journal article" date="2022" name="Cell">
        <title>Repeat-based holocentromeres influence genome architecture and karyotype evolution.</title>
        <authorList>
            <person name="Hofstatter P.G."/>
            <person name="Thangavel G."/>
            <person name="Lux T."/>
            <person name="Neumann P."/>
            <person name="Vondrak T."/>
            <person name="Novak P."/>
            <person name="Zhang M."/>
            <person name="Costa L."/>
            <person name="Castellani M."/>
            <person name="Scott A."/>
            <person name="Toegelov H."/>
            <person name="Fuchs J."/>
            <person name="Mata-Sucre Y."/>
            <person name="Dias Y."/>
            <person name="Vanzela A.L.L."/>
            <person name="Huettel B."/>
            <person name="Almeida C.C.S."/>
            <person name="Simkova H."/>
            <person name="Souza G."/>
            <person name="Pedrosa-Harand A."/>
            <person name="Macas J."/>
            <person name="Mayer K.F.X."/>
            <person name="Houben A."/>
            <person name="Marques A."/>
        </authorList>
    </citation>
    <scope>NUCLEOTIDE SEQUENCE</scope>
    <source>
        <strain evidence="2">RhyBre1mFocal</strain>
    </source>
</reference>
<dbReference type="OrthoDB" id="640742at2759"/>
<organism evidence="2 3">
    <name type="scientific">Rhynchospora breviuscula</name>
    <dbReference type="NCBI Taxonomy" id="2022672"/>
    <lineage>
        <taxon>Eukaryota</taxon>
        <taxon>Viridiplantae</taxon>
        <taxon>Streptophyta</taxon>
        <taxon>Embryophyta</taxon>
        <taxon>Tracheophyta</taxon>
        <taxon>Spermatophyta</taxon>
        <taxon>Magnoliopsida</taxon>
        <taxon>Liliopsida</taxon>
        <taxon>Poales</taxon>
        <taxon>Cyperaceae</taxon>
        <taxon>Cyperoideae</taxon>
        <taxon>Rhynchosporeae</taxon>
        <taxon>Rhynchospora</taxon>
    </lineage>
</organism>
<gene>
    <name evidence="2" type="ORF">LUZ63_018247</name>
</gene>
<dbReference type="InterPro" id="IPR007736">
    <property type="entry name" value="Caleosin-related"/>
</dbReference>
<dbReference type="SUPFAM" id="SSF47473">
    <property type="entry name" value="EF-hand"/>
    <property type="match status" value="1"/>
</dbReference>
<dbReference type="EMBL" id="JAMQYH010000005">
    <property type="protein sequence ID" value="KAJ1686857.1"/>
    <property type="molecule type" value="Genomic_DNA"/>
</dbReference>
<dbReference type="Pfam" id="PF05042">
    <property type="entry name" value="Caleosin"/>
    <property type="match status" value="1"/>
</dbReference>
<dbReference type="PANTHER" id="PTHR31495">
    <property type="entry name" value="PEROXYGENASE 3-RELATED"/>
    <property type="match status" value="1"/>
</dbReference>
<protein>
    <recommendedName>
        <fullName evidence="4">Peroxygenase 3</fullName>
    </recommendedName>
</protein>
<dbReference type="GO" id="GO:0004497">
    <property type="term" value="F:monooxygenase activity"/>
    <property type="evidence" value="ECO:0007669"/>
    <property type="project" value="TreeGrafter"/>
</dbReference>
<dbReference type="PANTHER" id="PTHR31495:SF34">
    <property type="entry name" value="OS03G0222600 PROTEIN"/>
    <property type="match status" value="1"/>
</dbReference>
<comment type="caution">
    <text evidence="2">The sequence shown here is derived from an EMBL/GenBank/DDBJ whole genome shotgun (WGS) entry which is preliminary data.</text>
</comment>
<evidence type="ECO:0000313" key="3">
    <source>
        <dbReference type="Proteomes" id="UP001151287"/>
    </source>
</evidence>
<evidence type="ECO:0008006" key="4">
    <source>
        <dbReference type="Google" id="ProtNLM"/>
    </source>
</evidence>
<name>A0A9Q0C428_9POAL</name>
<sequence>MANDISMATEAPGAPVTAERKLNLNLQDQLEKPYLARALVAVDPSNPHGTEGHDNRNLSVLQQHASFFDRNKDGIVYPWETYQGLRALGFGIINSFFTGIGINILLTYATQPSWIPSLLLSIHIKNIHKGKHGSDTESFDTEGRFEPSKFDAIFSKYALTYGNALTWQEIRTMLKGNANVFDPIGRLAALMEWKLLFSIAKDENGLLTREIVRGVFDGSLFEKIERKNKAAKGVLVYR</sequence>
<dbReference type="AlphaFoldDB" id="A0A9Q0C428"/>
<evidence type="ECO:0000313" key="2">
    <source>
        <dbReference type="EMBL" id="KAJ1686857.1"/>
    </source>
</evidence>
<comment type="similarity">
    <text evidence="1">Belongs to the caleosin family.</text>
</comment>
<dbReference type="GO" id="GO:0005509">
    <property type="term" value="F:calcium ion binding"/>
    <property type="evidence" value="ECO:0007669"/>
    <property type="project" value="TreeGrafter"/>
</dbReference>
<evidence type="ECO:0000256" key="1">
    <source>
        <dbReference type="ARBA" id="ARBA00006765"/>
    </source>
</evidence>
<dbReference type="InterPro" id="IPR011992">
    <property type="entry name" value="EF-hand-dom_pair"/>
</dbReference>
<dbReference type="Proteomes" id="UP001151287">
    <property type="component" value="Unassembled WGS sequence"/>
</dbReference>